<dbReference type="Proteomes" id="UP000325313">
    <property type="component" value="Unassembled WGS sequence"/>
</dbReference>
<name>A0A5B0PC58_PUCGR</name>
<protein>
    <submittedName>
        <fullName evidence="1">Uncharacterized protein</fullName>
    </submittedName>
</protein>
<evidence type="ECO:0000313" key="1">
    <source>
        <dbReference type="EMBL" id="KAA1098693.1"/>
    </source>
</evidence>
<comment type="caution">
    <text evidence="1">The sequence shown here is derived from an EMBL/GenBank/DDBJ whole genome shotgun (WGS) entry which is preliminary data.</text>
</comment>
<proteinExistence type="predicted"/>
<dbReference type="EMBL" id="VDEP01000347">
    <property type="protein sequence ID" value="KAA1098693.1"/>
    <property type="molecule type" value="Genomic_DNA"/>
</dbReference>
<sequence>MNEGRLRTSWWHEERQHLHHTLNKSYNQGSRGKKRVKFPVEGITLGIRSSGTLRLIHSRERRTMDQKTCILFCGLVDLPPPPQVKKIFERISCL</sequence>
<reference evidence="1 2" key="1">
    <citation type="submission" date="2019-05" db="EMBL/GenBank/DDBJ databases">
        <title>Emergence of the Ug99 lineage of the wheat stem rust pathogen through somatic hybridization.</title>
        <authorList>
            <person name="Li F."/>
            <person name="Upadhyaya N.M."/>
            <person name="Sperschneider J."/>
            <person name="Matny O."/>
            <person name="Nguyen-Phuc H."/>
            <person name="Mago R."/>
            <person name="Raley C."/>
            <person name="Miller M.E."/>
            <person name="Silverstein K.A.T."/>
            <person name="Henningsen E."/>
            <person name="Hirsch C.D."/>
            <person name="Visser B."/>
            <person name="Pretorius Z.A."/>
            <person name="Steffenson B.J."/>
            <person name="Schwessinger B."/>
            <person name="Dodds P.N."/>
            <person name="Figueroa M."/>
        </authorList>
    </citation>
    <scope>NUCLEOTIDE SEQUENCE [LARGE SCALE GENOMIC DNA]</scope>
    <source>
        <strain evidence="1 2">Ug99</strain>
    </source>
</reference>
<accession>A0A5B0PC58</accession>
<evidence type="ECO:0000313" key="2">
    <source>
        <dbReference type="Proteomes" id="UP000325313"/>
    </source>
</evidence>
<organism evidence="1 2">
    <name type="scientific">Puccinia graminis f. sp. tritici</name>
    <dbReference type="NCBI Taxonomy" id="56615"/>
    <lineage>
        <taxon>Eukaryota</taxon>
        <taxon>Fungi</taxon>
        <taxon>Dikarya</taxon>
        <taxon>Basidiomycota</taxon>
        <taxon>Pucciniomycotina</taxon>
        <taxon>Pucciniomycetes</taxon>
        <taxon>Pucciniales</taxon>
        <taxon>Pucciniaceae</taxon>
        <taxon>Puccinia</taxon>
    </lineage>
</organism>
<dbReference type="AlphaFoldDB" id="A0A5B0PC58"/>
<gene>
    <name evidence="1" type="ORF">PGTUg99_050075</name>
</gene>